<reference evidence="2 3" key="1">
    <citation type="submission" date="2018-11" db="EMBL/GenBank/DDBJ databases">
        <authorList>
            <person name="Mardanov A.V."/>
            <person name="Ravin N.V."/>
            <person name="Dedysh S.N."/>
        </authorList>
    </citation>
    <scope>NUCLEOTIDE SEQUENCE [LARGE SCALE GENOMIC DNA]</scope>
    <source>
        <strain evidence="2 3">AF10</strain>
    </source>
</reference>
<keyword evidence="2" id="KW-0449">Lipoprotein</keyword>
<dbReference type="Pfam" id="PF13590">
    <property type="entry name" value="DUF4136"/>
    <property type="match status" value="1"/>
</dbReference>
<keyword evidence="3" id="KW-1185">Reference proteome</keyword>
<dbReference type="EMBL" id="RDSM01000006">
    <property type="protein sequence ID" value="RXH53982.1"/>
    <property type="molecule type" value="Genomic_DNA"/>
</dbReference>
<organism evidence="2 3">
    <name type="scientific">Granulicella sibirica</name>
    <dbReference type="NCBI Taxonomy" id="2479048"/>
    <lineage>
        <taxon>Bacteria</taxon>
        <taxon>Pseudomonadati</taxon>
        <taxon>Acidobacteriota</taxon>
        <taxon>Terriglobia</taxon>
        <taxon>Terriglobales</taxon>
        <taxon>Acidobacteriaceae</taxon>
        <taxon>Granulicella</taxon>
    </lineage>
</organism>
<sequence>MSSSFATAQKVSTDYDHQANFGNYHTFSIYKLQASSSLFEQHLRDDLTRTLTSKGLQLVPEGGDLAVTAIGSRKNQQEYNSFYEGLGGGGFGWRGRGFGGFGGGFGDEGVTNTQVINIPVGTLVVDMYDGPKHQLVFRGMASDTLSGNEEKNSKKLAKSVDKIIAKVPTNAAR</sequence>
<evidence type="ECO:0000313" key="2">
    <source>
        <dbReference type="EMBL" id="RXH53982.1"/>
    </source>
</evidence>
<gene>
    <name evidence="2" type="ORF">GRAN_4951</name>
</gene>
<proteinExistence type="predicted"/>
<dbReference type="Gene3D" id="3.30.160.670">
    <property type="match status" value="1"/>
</dbReference>
<comment type="caution">
    <text evidence="2">The sequence shown here is derived from an EMBL/GenBank/DDBJ whole genome shotgun (WGS) entry which is preliminary data.</text>
</comment>
<feature type="domain" description="DUF4136" evidence="1">
    <location>
        <begin position="11"/>
        <end position="168"/>
    </location>
</feature>
<dbReference type="InterPro" id="IPR025411">
    <property type="entry name" value="DUF4136"/>
</dbReference>
<evidence type="ECO:0000259" key="1">
    <source>
        <dbReference type="Pfam" id="PF13590"/>
    </source>
</evidence>
<reference evidence="3" key="2">
    <citation type="submission" date="2019-02" db="EMBL/GenBank/DDBJ databases">
        <title>Granulicella sibirica sp. nov., a psychrotolerant acidobacterium isolated from an organic soil layer in forested tundra, West Siberia.</title>
        <authorList>
            <person name="Oshkin I.Y."/>
            <person name="Kulichevskaya I.S."/>
            <person name="Rijpstra W.I.C."/>
            <person name="Sinninghe Damste J.S."/>
            <person name="Rakitin A.L."/>
            <person name="Ravin N.V."/>
            <person name="Dedysh S.N."/>
        </authorList>
    </citation>
    <scope>NUCLEOTIDE SEQUENCE [LARGE SCALE GENOMIC DNA]</scope>
    <source>
        <strain evidence="3">AF10</strain>
    </source>
</reference>
<accession>A0A4Q0SUH7</accession>
<dbReference type="Proteomes" id="UP000289437">
    <property type="component" value="Unassembled WGS sequence"/>
</dbReference>
<protein>
    <submittedName>
        <fullName evidence="2">Putative lipoprotein</fullName>
    </submittedName>
</protein>
<name>A0A4Q0SUH7_9BACT</name>
<dbReference type="AlphaFoldDB" id="A0A4Q0SUH7"/>
<evidence type="ECO:0000313" key="3">
    <source>
        <dbReference type="Proteomes" id="UP000289437"/>
    </source>
</evidence>